<proteinExistence type="predicted"/>
<feature type="region of interest" description="Disordered" evidence="1">
    <location>
        <begin position="1"/>
        <end position="40"/>
    </location>
</feature>
<accession>A0A1M5FFA3</accession>
<dbReference type="AlphaFoldDB" id="A0A1M5FFA3"/>
<feature type="compositionally biased region" description="Gly residues" evidence="1">
    <location>
        <begin position="1"/>
        <end position="11"/>
    </location>
</feature>
<name>A0A1M5FFA3_9HYPH</name>
<protein>
    <submittedName>
        <fullName evidence="2">Uncharacterized protein</fullName>
    </submittedName>
</protein>
<evidence type="ECO:0000313" key="3">
    <source>
        <dbReference type="Proteomes" id="UP000184533"/>
    </source>
</evidence>
<evidence type="ECO:0000313" key="2">
    <source>
        <dbReference type="EMBL" id="SHF90175.1"/>
    </source>
</evidence>
<dbReference type="EMBL" id="FQVC01000017">
    <property type="protein sequence ID" value="SHF90175.1"/>
    <property type="molecule type" value="Genomic_DNA"/>
</dbReference>
<feature type="region of interest" description="Disordered" evidence="1">
    <location>
        <begin position="69"/>
        <end position="101"/>
    </location>
</feature>
<evidence type="ECO:0000256" key="1">
    <source>
        <dbReference type="SAM" id="MobiDB-lite"/>
    </source>
</evidence>
<sequence>MRGIGMRGIGMGEILVMKRKTPSPGPSPQGGGASGQWLANESAHASIRPLPLEGRDRVGVLRFPGTQSFVYASAPPPRPSPQGGGSGSGRSVIWGHVAGAE</sequence>
<reference evidence="2 3" key="1">
    <citation type="submission" date="2016-11" db="EMBL/GenBank/DDBJ databases">
        <authorList>
            <person name="Jaros S."/>
            <person name="Januszkiewicz K."/>
            <person name="Wedrychowicz H."/>
        </authorList>
    </citation>
    <scope>NUCLEOTIDE SEQUENCE [LARGE SCALE GENOMIC DNA]</scope>
    <source>
        <strain evidence="2 3">DSM 17137</strain>
    </source>
</reference>
<gene>
    <name evidence="2" type="ORF">SAMN02745223_03827</name>
</gene>
<organism evidence="2 3">
    <name type="scientific">Devosia limi DSM 17137</name>
    <dbReference type="NCBI Taxonomy" id="1121477"/>
    <lineage>
        <taxon>Bacteria</taxon>
        <taxon>Pseudomonadati</taxon>
        <taxon>Pseudomonadota</taxon>
        <taxon>Alphaproteobacteria</taxon>
        <taxon>Hyphomicrobiales</taxon>
        <taxon>Devosiaceae</taxon>
        <taxon>Devosia</taxon>
    </lineage>
</organism>
<dbReference type="Proteomes" id="UP000184533">
    <property type="component" value="Unassembled WGS sequence"/>
</dbReference>